<dbReference type="InterPro" id="IPR001466">
    <property type="entry name" value="Beta-lactam-related"/>
</dbReference>
<dbReference type="OrthoDB" id="5946976at2759"/>
<dbReference type="PANTHER" id="PTHR46825">
    <property type="entry name" value="D-ALANYL-D-ALANINE-CARBOXYPEPTIDASE/ENDOPEPTIDASE AMPH"/>
    <property type="match status" value="1"/>
</dbReference>
<evidence type="ECO:0000313" key="5">
    <source>
        <dbReference type="Proteomes" id="UP000275078"/>
    </source>
</evidence>
<evidence type="ECO:0000259" key="2">
    <source>
        <dbReference type="Pfam" id="PF00144"/>
    </source>
</evidence>
<dbReference type="SUPFAM" id="SSF56601">
    <property type="entry name" value="beta-lactamase/transpeptidase-like"/>
    <property type="match status" value="1"/>
</dbReference>
<accession>A0A3N4IA45</accession>
<organism evidence="4 5">
    <name type="scientific">Ascobolus immersus RN42</name>
    <dbReference type="NCBI Taxonomy" id="1160509"/>
    <lineage>
        <taxon>Eukaryota</taxon>
        <taxon>Fungi</taxon>
        <taxon>Dikarya</taxon>
        <taxon>Ascomycota</taxon>
        <taxon>Pezizomycotina</taxon>
        <taxon>Pezizomycetes</taxon>
        <taxon>Pezizales</taxon>
        <taxon>Ascobolaceae</taxon>
        <taxon>Ascobolus</taxon>
    </lineage>
</organism>
<protein>
    <submittedName>
        <fullName evidence="4">Beta-lactamase/transpeptidase-like protein</fullName>
    </submittedName>
</protein>
<dbReference type="InterPro" id="IPR050491">
    <property type="entry name" value="AmpC-like"/>
</dbReference>
<dbReference type="Proteomes" id="UP000275078">
    <property type="component" value="Unassembled WGS sequence"/>
</dbReference>
<evidence type="ECO:0000313" key="4">
    <source>
        <dbReference type="EMBL" id="RPA82952.1"/>
    </source>
</evidence>
<dbReference type="EMBL" id="ML119668">
    <property type="protein sequence ID" value="RPA82952.1"/>
    <property type="molecule type" value="Genomic_DNA"/>
</dbReference>
<sequence length="575" mass="64715">MHSNNLNHSTNYCPFLFDGAEGRLDKVTDRIQELFRDARAAGGVSFAVFHDATTIKLDHIGYRNLSERQVANADTRYPINSMTKGMVAVLAGIADHEGKLDFDCPVRHYLERFKSSEAVVQDHATVLDFLAHRTGIAGNDIFWIGSQNTVYLDRKELLVSFSTLKKIGPFRTTFSYNNWGYEIVALVLESVYGKELSTLLEEKIFLPLGMSRSGTNWDNEGNEISAYAVLQDGSPKKIERPQLNKGILMEAAGGVKSSIHDLLIYYKAFTYAVNDQFSNNSDETTGSIFKNLRTIVGAQISFPGQPGLREQSYAGGWVRCQLPGPLGRVGLNPCYAEMPIIGNGSPSRLDLYHQGLMPGSLSVVHVLPETKVGIIVLQNSTAPNDTADLISQEILQTLYRHQNPVDFVAFAQDITKKSFAAMEKVQRQLDEKRGNRPPGKYRDYKGTYWNGVENFRIDILECDRALKMRFQGMDSEVYDLNHYDGDTFSWLASHDETVSRGRLLASEPSYFLIRFIREGKRVVSISWCWSEFLPAVEEVFKKGKESEKASSIQRLQQILRSGAKKAAHFFDCLHR</sequence>
<dbReference type="Pfam" id="PF00144">
    <property type="entry name" value="Beta-lactamase"/>
    <property type="match status" value="1"/>
</dbReference>
<evidence type="ECO:0000259" key="3">
    <source>
        <dbReference type="Pfam" id="PF11954"/>
    </source>
</evidence>
<dbReference type="InterPro" id="IPR021860">
    <property type="entry name" value="Peptidase_S12_Pab87-rel_C"/>
</dbReference>
<proteinExistence type="inferred from homology"/>
<gene>
    <name evidence="4" type="ORF">BJ508DRAFT_81768</name>
</gene>
<dbReference type="InterPro" id="IPR012338">
    <property type="entry name" value="Beta-lactam/transpept-like"/>
</dbReference>
<dbReference type="PANTHER" id="PTHR46825:SF14">
    <property type="entry name" value="BETA-LACTAMASE-RELATED DOMAIN-CONTAINING PROTEIN"/>
    <property type="match status" value="1"/>
</dbReference>
<feature type="domain" description="Peptidase S12 Pab87-related C-terminal" evidence="3">
    <location>
        <begin position="432"/>
        <end position="528"/>
    </location>
</feature>
<name>A0A3N4IA45_ASCIM</name>
<reference evidence="4 5" key="1">
    <citation type="journal article" date="2018" name="Nat. Ecol. Evol.">
        <title>Pezizomycetes genomes reveal the molecular basis of ectomycorrhizal truffle lifestyle.</title>
        <authorList>
            <person name="Murat C."/>
            <person name="Payen T."/>
            <person name="Noel B."/>
            <person name="Kuo A."/>
            <person name="Morin E."/>
            <person name="Chen J."/>
            <person name="Kohler A."/>
            <person name="Krizsan K."/>
            <person name="Balestrini R."/>
            <person name="Da Silva C."/>
            <person name="Montanini B."/>
            <person name="Hainaut M."/>
            <person name="Levati E."/>
            <person name="Barry K.W."/>
            <person name="Belfiori B."/>
            <person name="Cichocki N."/>
            <person name="Clum A."/>
            <person name="Dockter R.B."/>
            <person name="Fauchery L."/>
            <person name="Guy J."/>
            <person name="Iotti M."/>
            <person name="Le Tacon F."/>
            <person name="Lindquist E.A."/>
            <person name="Lipzen A."/>
            <person name="Malagnac F."/>
            <person name="Mello A."/>
            <person name="Molinier V."/>
            <person name="Miyauchi S."/>
            <person name="Poulain J."/>
            <person name="Riccioni C."/>
            <person name="Rubini A."/>
            <person name="Sitrit Y."/>
            <person name="Splivallo R."/>
            <person name="Traeger S."/>
            <person name="Wang M."/>
            <person name="Zifcakova L."/>
            <person name="Wipf D."/>
            <person name="Zambonelli A."/>
            <person name="Paolocci F."/>
            <person name="Nowrousian M."/>
            <person name="Ottonello S."/>
            <person name="Baldrian P."/>
            <person name="Spatafora J.W."/>
            <person name="Henrissat B."/>
            <person name="Nagy L.G."/>
            <person name="Aury J.M."/>
            <person name="Wincker P."/>
            <person name="Grigoriev I.V."/>
            <person name="Bonfante P."/>
            <person name="Martin F.M."/>
        </authorList>
    </citation>
    <scope>NUCLEOTIDE SEQUENCE [LARGE SCALE GENOMIC DNA]</scope>
    <source>
        <strain evidence="4 5">RN42</strain>
    </source>
</reference>
<dbReference type="AlphaFoldDB" id="A0A3N4IA45"/>
<evidence type="ECO:0000256" key="1">
    <source>
        <dbReference type="ARBA" id="ARBA00038215"/>
    </source>
</evidence>
<comment type="similarity">
    <text evidence="1">Belongs to the peptidase S12 family.</text>
</comment>
<feature type="domain" description="Beta-lactamase-related" evidence="2">
    <location>
        <begin position="32"/>
        <end position="396"/>
    </location>
</feature>
<keyword evidence="5" id="KW-1185">Reference proteome</keyword>
<dbReference type="Gene3D" id="3.40.710.10">
    <property type="entry name" value="DD-peptidase/beta-lactamase superfamily"/>
    <property type="match status" value="1"/>
</dbReference>
<dbReference type="Pfam" id="PF11954">
    <property type="entry name" value="DUF3471"/>
    <property type="match status" value="1"/>
</dbReference>
<dbReference type="STRING" id="1160509.A0A3N4IA45"/>